<gene>
    <name evidence="1" type="ORF">LEP1GSC187_2190</name>
</gene>
<dbReference type="EMBL" id="AHOQ02000016">
    <property type="protein sequence ID" value="EMO46510.1"/>
    <property type="molecule type" value="Genomic_DNA"/>
</dbReference>
<dbReference type="RefSeq" id="WP_004485566.1">
    <property type="nucleotide sequence ID" value="NZ_AHOQ02000016.1"/>
</dbReference>
<organism evidence="1 2">
    <name type="scientific">Leptospira santarosai str. ZUN179</name>
    <dbReference type="NCBI Taxonomy" id="1049985"/>
    <lineage>
        <taxon>Bacteria</taxon>
        <taxon>Pseudomonadati</taxon>
        <taxon>Spirochaetota</taxon>
        <taxon>Spirochaetia</taxon>
        <taxon>Leptospirales</taxon>
        <taxon>Leptospiraceae</taxon>
        <taxon>Leptospira</taxon>
    </lineage>
</organism>
<name>M6UPM1_9LEPT</name>
<evidence type="ECO:0000313" key="1">
    <source>
        <dbReference type="EMBL" id="EMO46510.1"/>
    </source>
</evidence>
<accession>M6UPM1</accession>
<reference evidence="1 2" key="1">
    <citation type="submission" date="2013-01" db="EMBL/GenBank/DDBJ databases">
        <authorList>
            <person name="Harkins D.M."/>
            <person name="Durkin A.S."/>
            <person name="Brinkac L.M."/>
            <person name="Haft D.H."/>
            <person name="Selengut J.D."/>
            <person name="Sanka R."/>
            <person name="DePew J."/>
            <person name="Purushe J."/>
            <person name="Matthias M.A."/>
            <person name="Vinetz J.M."/>
            <person name="Sutton G.G."/>
            <person name="Nierman W.C."/>
            <person name="Fouts D.E."/>
        </authorList>
    </citation>
    <scope>NUCLEOTIDE SEQUENCE [LARGE SCALE GENOMIC DNA]</scope>
    <source>
        <strain evidence="1 2">ZUN179</strain>
    </source>
</reference>
<dbReference type="AlphaFoldDB" id="M6UPM1"/>
<protein>
    <submittedName>
        <fullName evidence="1">Uncharacterized protein</fullName>
    </submittedName>
</protein>
<evidence type="ECO:0000313" key="2">
    <source>
        <dbReference type="Proteomes" id="UP000012160"/>
    </source>
</evidence>
<dbReference type="Proteomes" id="UP000012160">
    <property type="component" value="Unassembled WGS sequence"/>
</dbReference>
<sequence>MNTTSEKKPAAQKRPAGPIVIRPYREKYDIVLGNECSTLPANTAAQKVLSIKNDRSKPIQVKTICIVYKAGLEDVLIEIKRSGSNGEIVTGLTQISVIGRERTKEKAADFPVDFTLADTLEIELHVKTKALALNAGDICMAVEGVYA</sequence>
<comment type="caution">
    <text evidence="1">The sequence shown here is derived from an EMBL/GenBank/DDBJ whole genome shotgun (WGS) entry which is preliminary data.</text>
</comment>
<proteinExistence type="predicted"/>